<reference evidence="14 15" key="1">
    <citation type="submission" date="2009-08" db="EMBL/GenBank/DDBJ databases">
        <title>The draft genome of Rhodobacter sp. SW2.</title>
        <authorList>
            <consortium name="US DOE Joint Genome Institute (JGI-PGF)"/>
            <person name="Lucas S."/>
            <person name="Copeland A."/>
            <person name="Lapidus A."/>
            <person name="Glavina del Rio T."/>
            <person name="Tice H."/>
            <person name="Bruce D."/>
            <person name="Goodwin L."/>
            <person name="Pitluck S."/>
            <person name="Larimer F."/>
            <person name="Land M.L."/>
            <person name="Hauser L."/>
            <person name="Emerson D."/>
        </authorList>
    </citation>
    <scope>NUCLEOTIDE SEQUENCE [LARGE SCALE GENOMIC DNA]</scope>
    <source>
        <strain evidence="14 15">SW2</strain>
    </source>
</reference>
<dbReference type="GO" id="GO:0006629">
    <property type="term" value="P:lipid metabolic process"/>
    <property type="evidence" value="ECO:0007669"/>
    <property type="project" value="InterPro"/>
</dbReference>
<feature type="transmembrane region" description="Helical" evidence="12">
    <location>
        <begin position="9"/>
        <end position="30"/>
    </location>
</feature>
<gene>
    <name evidence="14" type="ORF">Rsw2DRAFT_2997</name>
</gene>
<accession>C8S4L9</accession>
<keyword evidence="9" id="KW-0408">Iron</keyword>
<keyword evidence="11 12" id="KW-0472">Membrane</keyword>
<evidence type="ECO:0000256" key="1">
    <source>
        <dbReference type="ARBA" id="ARBA00004429"/>
    </source>
</evidence>
<dbReference type="PANTHER" id="PTHR38674:SF1">
    <property type="entry name" value="ALKANE 1-MONOOXYGENASE 1"/>
    <property type="match status" value="1"/>
</dbReference>
<feature type="transmembrane region" description="Helical" evidence="12">
    <location>
        <begin position="116"/>
        <end position="135"/>
    </location>
</feature>
<dbReference type="CDD" id="cd03512">
    <property type="entry name" value="Alkane-hydroxylase"/>
    <property type="match status" value="1"/>
</dbReference>
<dbReference type="InterPro" id="IPR033885">
    <property type="entry name" value="AlkB/XylM"/>
</dbReference>
<keyword evidence="8" id="KW-0560">Oxidoreductase</keyword>
<evidence type="ECO:0000256" key="10">
    <source>
        <dbReference type="ARBA" id="ARBA00023033"/>
    </source>
</evidence>
<evidence type="ECO:0000313" key="15">
    <source>
        <dbReference type="Proteomes" id="UP000010121"/>
    </source>
</evidence>
<evidence type="ECO:0000256" key="8">
    <source>
        <dbReference type="ARBA" id="ARBA00023002"/>
    </source>
</evidence>
<keyword evidence="4" id="KW-0997">Cell inner membrane</keyword>
<keyword evidence="3" id="KW-1003">Cell membrane</keyword>
<keyword evidence="6" id="KW-0479">Metal-binding</keyword>
<protein>
    <submittedName>
        <fullName evidence="14">Fatty acid desaturase</fullName>
    </submittedName>
</protein>
<dbReference type="Proteomes" id="UP000010121">
    <property type="component" value="Unassembled WGS sequence"/>
</dbReference>
<feature type="transmembrane region" description="Helical" evidence="12">
    <location>
        <begin position="36"/>
        <end position="53"/>
    </location>
</feature>
<keyword evidence="7 12" id="KW-1133">Transmembrane helix</keyword>
<evidence type="ECO:0000259" key="13">
    <source>
        <dbReference type="Pfam" id="PF00487"/>
    </source>
</evidence>
<feature type="domain" description="Fatty acid desaturase" evidence="13">
    <location>
        <begin position="149"/>
        <end position="353"/>
    </location>
</feature>
<evidence type="ECO:0000256" key="7">
    <source>
        <dbReference type="ARBA" id="ARBA00022989"/>
    </source>
</evidence>
<sequence length="402" mass="43315">MTQKFTRSLPLPASVLFPLATLAPLVLLLLGVSVGGLWPLIAVAYLAGLTFALDRYMPLVAPDASILPEAVPQPTAAAVSDQGEGPDLVIISGAPKIAPDKIGPDWLMALPASEKLLMAIGATQLLMMPVMLYAIAGTSEVGFLNRIILFLGFGMYLGQVCIPAAHELIHRGDKPMFQMGLAMFTTLLFGHHTSAHRMVHHRHVGSVDDPNTARDGETFYVFFPRAWVGSFKAGLEAENKLRAANTGIKGIHPYAVYLGGAAFMLLLAAAIGGYTGIVVMLALALYAQAQLLLTDYVQHYGLMRAKAADGSLEPVAFKHSWNAPHWYSSAVMLNAPRHSDHHAHPSRPYPQLQLPDESQDTWLPYSLPVSCAFALSPRHWKALMAAPLAKLRNPAAEPATPA</sequence>
<dbReference type="RefSeq" id="WP_008032423.1">
    <property type="nucleotide sequence ID" value="NZ_ACYY01000026.1"/>
</dbReference>
<evidence type="ECO:0000256" key="9">
    <source>
        <dbReference type="ARBA" id="ARBA00023004"/>
    </source>
</evidence>
<dbReference type="eggNOG" id="COG3239">
    <property type="taxonomic scope" value="Bacteria"/>
</dbReference>
<organism evidence="14 15">
    <name type="scientific">Rhodobacter ferrooxidans</name>
    <dbReference type="NCBI Taxonomy" id="371731"/>
    <lineage>
        <taxon>Bacteria</taxon>
        <taxon>Pseudomonadati</taxon>
        <taxon>Pseudomonadota</taxon>
        <taxon>Alphaproteobacteria</taxon>
        <taxon>Rhodobacterales</taxon>
        <taxon>Rhodobacter group</taxon>
        <taxon>Rhodobacter</taxon>
    </lineage>
</organism>
<dbReference type="Pfam" id="PF00487">
    <property type="entry name" value="FA_desaturase"/>
    <property type="match status" value="1"/>
</dbReference>
<evidence type="ECO:0000256" key="4">
    <source>
        <dbReference type="ARBA" id="ARBA00022519"/>
    </source>
</evidence>
<feature type="transmembrane region" description="Helical" evidence="12">
    <location>
        <begin position="147"/>
        <end position="169"/>
    </location>
</feature>
<evidence type="ECO:0000256" key="6">
    <source>
        <dbReference type="ARBA" id="ARBA00022723"/>
    </source>
</evidence>
<comment type="caution">
    <text evidence="14">The sequence shown here is derived from an EMBL/GenBank/DDBJ whole genome shotgun (WGS) entry which is preliminary data.</text>
</comment>
<evidence type="ECO:0000313" key="14">
    <source>
        <dbReference type="EMBL" id="EEW24102.1"/>
    </source>
</evidence>
<keyword evidence="10" id="KW-0503">Monooxygenase</keyword>
<name>C8S4L9_9RHOB</name>
<evidence type="ECO:0000256" key="3">
    <source>
        <dbReference type="ARBA" id="ARBA00022475"/>
    </source>
</evidence>
<dbReference type="GO" id="GO:0005886">
    <property type="term" value="C:plasma membrane"/>
    <property type="evidence" value="ECO:0007669"/>
    <property type="project" value="UniProtKB-SubCell"/>
</dbReference>
<evidence type="ECO:0000256" key="11">
    <source>
        <dbReference type="ARBA" id="ARBA00023136"/>
    </source>
</evidence>
<dbReference type="InterPro" id="IPR005804">
    <property type="entry name" value="FA_desaturase_dom"/>
</dbReference>
<evidence type="ECO:0000256" key="5">
    <source>
        <dbReference type="ARBA" id="ARBA00022692"/>
    </source>
</evidence>
<dbReference type="GO" id="GO:0046872">
    <property type="term" value="F:metal ion binding"/>
    <property type="evidence" value="ECO:0007669"/>
    <property type="project" value="UniProtKB-KW"/>
</dbReference>
<evidence type="ECO:0000256" key="12">
    <source>
        <dbReference type="SAM" id="Phobius"/>
    </source>
</evidence>
<comment type="subcellular location">
    <subcellularLocation>
        <location evidence="1">Cell inner membrane</location>
        <topology evidence="1">Multi-pass membrane protein</topology>
    </subcellularLocation>
</comment>
<dbReference type="AlphaFoldDB" id="C8S4L9"/>
<dbReference type="GO" id="GO:0004497">
    <property type="term" value="F:monooxygenase activity"/>
    <property type="evidence" value="ECO:0007669"/>
    <property type="project" value="UniProtKB-KW"/>
</dbReference>
<keyword evidence="15" id="KW-1185">Reference proteome</keyword>
<comment type="similarity">
    <text evidence="2">Belongs to the fatty acid desaturase type 1 family. AlkB subfamily.</text>
</comment>
<keyword evidence="5 12" id="KW-0812">Transmembrane</keyword>
<evidence type="ECO:0000256" key="2">
    <source>
        <dbReference type="ARBA" id="ARBA00010823"/>
    </source>
</evidence>
<dbReference type="EMBL" id="ACYY01000026">
    <property type="protein sequence ID" value="EEW24102.1"/>
    <property type="molecule type" value="Genomic_DNA"/>
</dbReference>
<dbReference type="PANTHER" id="PTHR38674">
    <property type="entry name" value="ALKANE 1-MONOOXYGENASE 1"/>
    <property type="match status" value="1"/>
</dbReference>
<dbReference type="STRING" id="371731.Rsw2DRAFT_2997"/>
<proteinExistence type="inferred from homology"/>